<dbReference type="InterPro" id="IPR002477">
    <property type="entry name" value="Peptidoglycan-bd-like"/>
</dbReference>
<evidence type="ECO:0000256" key="2">
    <source>
        <dbReference type="ARBA" id="ARBA00018364"/>
    </source>
</evidence>
<dbReference type="Proteomes" id="UP001597282">
    <property type="component" value="Unassembled WGS sequence"/>
</dbReference>
<evidence type="ECO:0000256" key="6">
    <source>
        <dbReference type="ARBA" id="ARBA00022969"/>
    </source>
</evidence>
<name>A0ABW4CBJ3_9BACL</name>
<evidence type="ECO:0000259" key="9">
    <source>
        <dbReference type="Pfam" id="PF01471"/>
    </source>
</evidence>
<keyword evidence="7" id="KW-0961">Cell wall biogenesis/degradation</keyword>
<dbReference type="Gene3D" id="6.20.240.60">
    <property type="match status" value="1"/>
</dbReference>
<dbReference type="InterPro" id="IPR011105">
    <property type="entry name" value="Cell_wall_hydrolase_SleB"/>
</dbReference>
<evidence type="ECO:0000256" key="3">
    <source>
        <dbReference type="ARBA" id="ARBA00022544"/>
    </source>
</evidence>
<accession>A0ABW4CBJ3</accession>
<dbReference type="Gene3D" id="1.10.101.10">
    <property type="entry name" value="PGBD-like superfamily/PGBD"/>
    <property type="match status" value="1"/>
</dbReference>
<dbReference type="NCBIfam" id="TIGR02869">
    <property type="entry name" value="spore_SleB"/>
    <property type="match status" value="1"/>
</dbReference>
<evidence type="ECO:0000256" key="7">
    <source>
        <dbReference type="ARBA" id="ARBA00023316"/>
    </source>
</evidence>
<evidence type="ECO:0000256" key="8">
    <source>
        <dbReference type="NCBIfam" id="TIGR02869"/>
    </source>
</evidence>
<evidence type="ECO:0000259" key="10">
    <source>
        <dbReference type="Pfam" id="PF07486"/>
    </source>
</evidence>
<sequence length="235" mass="26152">MKKKLMIFLTVATVSLTGVVLTGGKKAEAAAPTTVYYGSENGDVWDLQARLNQLGYKIDRDGIYGLQTERQVVQFQKDHNLRIDGISGQQTWGQLKKMTPSHGSQVADKAATKDKVSLSQEDRQWMARAVYSEARGEPYKGQVAVASVIINRMQSDKFPNTAKGVIMQKGAFTAVDDGQIWMNPDSDAKKAVEDAAKGWDPSSHALYYFNPETATSKWIWSRPQIHKIGKHIFTK</sequence>
<dbReference type="InterPro" id="IPR014224">
    <property type="entry name" value="Spore_cortex_SleB"/>
</dbReference>
<proteinExistence type="inferred from homology"/>
<dbReference type="Pfam" id="PF07486">
    <property type="entry name" value="Hydrolase_2"/>
    <property type="match status" value="1"/>
</dbReference>
<dbReference type="Gene3D" id="1.10.10.2520">
    <property type="entry name" value="Cell wall hydrolase SleB, domain 1"/>
    <property type="match status" value="1"/>
</dbReference>
<comment type="similarity">
    <text evidence="1">Belongs to the SleB family.</text>
</comment>
<evidence type="ECO:0000313" key="11">
    <source>
        <dbReference type="EMBL" id="MFD1427413.1"/>
    </source>
</evidence>
<evidence type="ECO:0000313" key="12">
    <source>
        <dbReference type="Proteomes" id="UP001597282"/>
    </source>
</evidence>
<evidence type="ECO:0000256" key="5">
    <source>
        <dbReference type="ARBA" id="ARBA00022801"/>
    </source>
</evidence>
<dbReference type="RefSeq" id="WP_380165409.1">
    <property type="nucleotide sequence ID" value="NZ_JBHTNU010000009.1"/>
</dbReference>
<dbReference type="SUPFAM" id="SSF47090">
    <property type="entry name" value="PGBD-like"/>
    <property type="match status" value="1"/>
</dbReference>
<keyword evidence="12" id="KW-1185">Reference proteome</keyword>
<protein>
    <recommendedName>
        <fullName evidence="2 8">Spore cortex-lytic enzyme</fullName>
    </recommendedName>
</protein>
<comment type="caution">
    <text evidence="11">The sequence shown here is derived from an EMBL/GenBank/DDBJ whole genome shotgun (WGS) entry which is preliminary data.</text>
</comment>
<organism evidence="11 12">
    <name type="scientific">Kroppenstedtia sanguinis</name>
    <dbReference type="NCBI Taxonomy" id="1380684"/>
    <lineage>
        <taxon>Bacteria</taxon>
        <taxon>Bacillati</taxon>
        <taxon>Bacillota</taxon>
        <taxon>Bacilli</taxon>
        <taxon>Bacillales</taxon>
        <taxon>Thermoactinomycetaceae</taxon>
        <taxon>Kroppenstedtia</taxon>
    </lineage>
</organism>
<keyword evidence="6" id="KW-0749">Sporulation</keyword>
<evidence type="ECO:0000256" key="4">
    <source>
        <dbReference type="ARBA" id="ARBA00022729"/>
    </source>
</evidence>
<keyword evidence="5" id="KW-0378">Hydrolase</keyword>
<feature type="domain" description="Cell wall hydrolase SleB" evidence="10">
    <location>
        <begin position="136"/>
        <end position="233"/>
    </location>
</feature>
<dbReference type="InterPro" id="IPR036366">
    <property type="entry name" value="PGBDSf"/>
</dbReference>
<evidence type="ECO:0000256" key="1">
    <source>
        <dbReference type="ARBA" id="ARBA00007010"/>
    </source>
</evidence>
<dbReference type="InterPro" id="IPR042047">
    <property type="entry name" value="SleB_dom1"/>
</dbReference>
<keyword evidence="3" id="KW-0309">Germination</keyword>
<feature type="domain" description="Peptidoglycan binding-like" evidence="9">
    <location>
        <begin position="42"/>
        <end position="95"/>
    </location>
</feature>
<keyword evidence="4" id="KW-0732">Signal</keyword>
<dbReference type="Pfam" id="PF01471">
    <property type="entry name" value="PG_binding_1"/>
    <property type="match status" value="1"/>
</dbReference>
<dbReference type="EMBL" id="JBHTNU010000009">
    <property type="protein sequence ID" value="MFD1427413.1"/>
    <property type="molecule type" value="Genomic_DNA"/>
</dbReference>
<gene>
    <name evidence="11" type="primary">sleB</name>
    <name evidence="11" type="ORF">ACFQ4Y_10805</name>
</gene>
<reference evidence="12" key="1">
    <citation type="journal article" date="2019" name="Int. J. Syst. Evol. Microbiol.">
        <title>The Global Catalogue of Microorganisms (GCM) 10K type strain sequencing project: providing services to taxonomists for standard genome sequencing and annotation.</title>
        <authorList>
            <consortium name="The Broad Institute Genomics Platform"/>
            <consortium name="The Broad Institute Genome Sequencing Center for Infectious Disease"/>
            <person name="Wu L."/>
            <person name="Ma J."/>
        </authorList>
    </citation>
    <scope>NUCLEOTIDE SEQUENCE [LARGE SCALE GENOMIC DNA]</scope>
    <source>
        <strain evidence="12">S1</strain>
    </source>
</reference>
<dbReference type="InterPro" id="IPR036365">
    <property type="entry name" value="PGBD-like_sf"/>
</dbReference>